<evidence type="ECO:0000313" key="6">
    <source>
        <dbReference type="EMBL" id="QDZ18750.1"/>
    </source>
</evidence>
<feature type="region of interest" description="Disordered" evidence="5">
    <location>
        <begin position="1"/>
        <end position="42"/>
    </location>
</feature>
<keyword evidence="3 4" id="KW-0603">Photosystem I</keyword>
<keyword evidence="2 4" id="KW-0602">Photosynthesis</keyword>
<protein>
    <recommendedName>
        <fullName evidence="4">Photosystem I reaction center subunit III</fullName>
    </recommendedName>
    <alternativeName>
        <fullName evidence="4">PSI-F</fullName>
    </alternativeName>
</protein>
<evidence type="ECO:0000313" key="7">
    <source>
        <dbReference type="Proteomes" id="UP000316726"/>
    </source>
</evidence>
<comment type="subcellular location">
    <subcellularLocation>
        <location evidence="4">Plastid</location>
        <location evidence="4">Chloroplast thylakoid lumen</location>
    </subcellularLocation>
</comment>
<sequence length="238" mass="26045">MQCLRVKSTTTSRVGQAAASTRRTTQVVRAQRTNQENKPHQNEWVTKGAKTLAAVALAATISVANVEEAQAKKDISGLTPCAKSKPYAKRQKQEIKALEKRLKKYEEGSAGEAAIKDSIKKTKKRFKMYGDTGVLCGKDGYPHLIADPGFALQYGHTGEILVPTFGFVYIAGLIGYAGRTYLNSLKGDAKPQTGEIIIDVPKALDMFLQATLWPVKTYTELRNNTLLAAKEDVTVSPR</sequence>
<dbReference type="FunFam" id="1.10.8.110:FF:000001">
    <property type="entry name" value="Photosystem I reaction center subunit III"/>
    <property type="match status" value="1"/>
</dbReference>
<dbReference type="OrthoDB" id="1920411at2759"/>
<keyword evidence="4" id="KW-0793">Thylakoid</keyword>
<dbReference type="GO" id="GO:0015979">
    <property type="term" value="P:photosynthesis"/>
    <property type="evidence" value="ECO:0007669"/>
    <property type="project" value="UniProtKB-UniRule"/>
</dbReference>
<name>A0A5B8MHB8_9CHLO</name>
<dbReference type="InterPro" id="IPR003666">
    <property type="entry name" value="PSI_PsaF"/>
</dbReference>
<dbReference type="Gene3D" id="1.10.8.110">
    <property type="entry name" value="Photosystem I PsaF, reaction centre subunit III"/>
    <property type="match status" value="1"/>
</dbReference>
<reference evidence="6 7" key="1">
    <citation type="submission" date="2018-07" db="EMBL/GenBank/DDBJ databases">
        <title>The complete nuclear genome of the prasinophyte Chloropicon primus (CCMP1205).</title>
        <authorList>
            <person name="Pombert J.-F."/>
            <person name="Otis C."/>
            <person name="Turmel M."/>
            <person name="Lemieux C."/>
        </authorList>
    </citation>
    <scope>NUCLEOTIDE SEQUENCE [LARGE SCALE GENOMIC DNA]</scope>
    <source>
        <strain evidence="6 7">CCMP1205</strain>
    </source>
</reference>
<evidence type="ECO:0000256" key="4">
    <source>
        <dbReference type="RuleBase" id="RU368107"/>
    </source>
</evidence>
<proteinExistence type="inferred from homology"/>
<dbReference type="GO" id="GO:0009535">
    <property type="term" value="C:chloroplast thylakoid membrane"/>
    <property type="evidence" value="ECO:0007669"/>
    <property type="project" value="TreeGrafter"/>
</dbReference>
<keyword evidence="7" id="KW-1185">Reference proteome</keyword>
<dbReference type="AlphaFoldDB" id="A0A5B8MHB8"/>
<dbReference type="STRING" id="1764295.A0A5B8MHB8"/>
<keyword evidence="4" id="KW-0934">Plastid</keyword>
<dbReference type="GO" id="GO:0009538">
    <property type="term" value="C:photosystem I reaction center"/>
    <property type="evidence" value="ECO:0007669"/>
    <property type="project" value="UniProtKB-UniRule"/>
</dbReference>
<dbReference type="GO" id="GO:0009543">
    <property type="term" value="C:chloroplast thylakoid lumen"/>
    <property type="evidence" value="ECO:0007669"/>
    <property type="project" value="UniProtKB-SubCell"/>
</dbReference>
<dbReference type="PANTHER" id="PTHR34939:SF1">
    <property type="entry name" value="PHOTOSYSTEM I REACTION CENTER SUBUNIT III, CHLOROPLASTIC"/>
    <property type="match status" value="1"/>
</dbReference>
<evidence type="ECO:0000256" key="5">
    <source>
        <dbReference type="SAM" id="MobiDB-lite"/>
    </source>
</evidence>
<accession>A0A5B8MHB8</accession>
<evidence type="ECO:0000256" key="2">
    <source>
        <dbReference type="ARBA" id="ARBA00022531"/>
    </source>
</evidence>
<gene>
    <name evidence="6" type="ORF">A3770_02p12680</name>
</gene>
<comment type="similarity">
    <text evidence="1 4">Belongs to the PsaF family.</text>
</comment>
<dbReference type="SUPFAM" id="SSF81536">
    <property type="entry name" value="Subunit III of photosystem I reaction centre, PsaF"/>
    <property type="match status" value="1"/>
</dbReference>
<keyword evidence="4" id="KW-0150">Chloroplast</keyword>
<evidence type="ECO:0000256" key="1">
    <source>
        <dbReference type="ARBA" id="ARBA00008386"/>
    </source>
</evidence>
<comment type="function">
    <text evidence="4">Participates in efficiency of electron transfer from plastocyanin to P700 (or cytochrome c553 in algae and cyanobacteria). This plastocyanin-docking protein contributes to the specific association of plastocyanin to PSI.</text>
</comment>
<dbReference type="Proteomes" id="UP000316726">
    <property type="component" value="Chromosome 2"/>
</dbReference>
<feature type="compositionally biased region" description="Low complexity" evidence="5">
    <location>
        <begin position="16"/>
        <end position="34"/>
    </location>
</feature>
<dbReference type="EMBL" id="CP031035">
    <property type="protein sequence ID" value="QDZ18750.1"/>
    <property type="molecule type" value="Genomic_DNA"/>
</dbReference>
<dbReference type="InterPro" id="IPR036577">
    <property type="entry name" value="PSI_PsaF_sf"/>
</dbReference>
<dbReference type="PANTHER" id="PTHR34939">
    <property type="entry name" value="PHOTOSYSTEM I REACTION CENTER SUBUNIT III, CHLOROPLASTIC"/>
    <property type="match status" value="1"/>
</dbReference>
<evidence type="ECO:0000256" key="3">
    <source>
        <dbReference type="ARBA" id="ARBA00022836"/>
    </source>
</evidence>
<organism evidence="6 7">
    <name type="scientific">Chloropicon primus</name>
    <dbReference type="NCBI Taxonomy" id="1764295"/>
    <lineage>
        <taxon>Eukaryota</taxon>
        <taxon>Viridiplantae</taxon>
        <taxon>Chlorophyta</taxon>
        <taxon>Chloropicophyceae</taxon>
        <taxon>Chloropicales</taxon>
        <taxon>Chloropicaceae</taxon>
        <taxon>Chloropicon</taxon>
    </lineage>
</organism>
<dbReference type="Pfam" id="PF02507">
    <property type="entry name" value="PSI_PsaF"/>
    <property type="match status" value="1"/>
</dbReference>